<feature type="compositionally biased region" description="Polar residues" evidence="1">
    <location>
        <begin position="1"/>
        <end position="23"/>
    </location>
</feature>
<dbReference type="AlphaFoldDB" id="A0A8J5F060"/>
<gene>
    <name evidence="2" type="ORF">ZIOFF_065148</name>
</gene>
<dbReference type="InterPro" id="IPR044977">
    <property type="entry name" value="RLT1-3"/>
</dbReference>
<feature type="compositionally biased region" description="Basic and acidic residues" evidence="1">
    <location>
        <begin position="139"/>
        <end position="149"/>
    </location>
</feature>
<feature type="compositionally biased region" description="Polar residues" evidence="1">
    <location>
        <begin position="150"/>
        <end position="173"/>
    </location>
</feature>
<dbReference type="GO" id="GO:0006357">
    <property type="term" value="P:regulation of transcription by RNA polymerase II"/>
    <property type="evidence" value="ECO:0007669"/>
    <property type="project" value="InterPro"/>
</dbReference>
<protein>
    <submittedName>
        <fullName evidence="2">Uncharacterized protein</fullName>
    </submittedName>
</protein>
<dbReference type="Proteomes" id="UP000734854">
    <property type="component" value="Unassembled WGS sequence"/>
</dbReference>
<feature type="region of interest" description="Disordered" evidence="1">
    <location>
        <begin position="136"/>
        <end position="173"/>
    </location>
</feature>
<evidence type="ECO:0000313" key="2">
    <source>
        <dbReference type="EMBL" id="KAG6475918.1"/>
    </source>
</evidence>
<evidence type="ECO:0000313" key="3">
    <source>
        <dbReference type="Proteomes" id="UP000734854"/>
    </source>
</evidence>
<keyword evidence="3" id="KW-1185">Reference proteome</keyword>
<reference evidence="2 3" key="1">
    <citation type="submission" date="2020-08" db="EMBL/GenBank/DDBJ databases">
        <title>Plant Genome Project.</title>
        <authorList>
            <person name="Zhang R.-G."/>
        </authorList>
    </citation>
    <scope>NUCLEOTIDE SEQUENCE [LARGE SCALE GENOMIC DNA]</scope>
    <source>
        <tissue evidence="2">Rhizome</tissue>
    </source>
</reference>
<name>A0A8J5F060_ZINOF</name>
<proteinExistence type="predicted"/>
<dbReference type="EMBL" id="JACMSC010000018">
    <property type="protein sequence ID" value="KAG6475918.1"/>
    <property type="molecule type" value="Genomic_DNA"/>
</dbReference>
<feature type="region of interest" description="Disordered" evidence="1">
    <location>
        <begin position="1"/>
        <end position="24"/>
    </location>
</feature>
<accession>A0A8J5F060</accession>
<dbReference type="PANTHER" id="PTHR36968">
    <property type="entry name" value="HOMEOBOX-DDT DOMAIN PROTEIN RLT2"/>
    <property type="match status" value="1"/>
</dbReference>
<organism evidence="2 3">
    <name type="scientific">Zingiber officinale</name>
    <name type="common">Ginger</name>
    <name type="synonym">Amomum zingiber</name>
    <dbReference type="NCBI Taxonomy" id="94328"/>
    <lineage>
        <taxon>Eukaryota</taxon>
        <taxon>Viridiplantae</taxon>
        <taxon>Streptophyta</taxon>
        <taxon>Embryophyta</taxon>
        <taxon>Tracheophyta</taxon>
        <taxon>Spermatophyta</taxon>
        <taxon>Magnoliopsida</taxon>
        <taxon>Liliopsida</taxon>
        <taxon>Zingiberales</taxon>
        <taxon>Zingiberaceae</taxon>
        <taxon>Zingiber</taxon>
    </lineage>
</organism>
<sequence>MDTSYKSETAQTNAAIGGNQTPLDNVDKVNDDNLEANKEQFVDLNQVNLGYSSMQEQTPDTSSVQQSGYVAEKSHALLKSFIGHKSEQLYAYRSLPLGHRQNCYWLFSTSSSPNDPGSGRIFFEYKDGHWSLINSEESVGDHAKPRDSKIMSSPDWSVENGSPNSPPTGLTSDVLENSKSFKIGFEGDDAEKKSALIRHQEHLALCKQKRKSDPDWKSELSNSTLPIRIRLLKAQLSMFELKQFRVFGQAGNPKSWAVKLDASSSAGELSQVLTYFLSSNFKTTAELLSSTGEVDADFFSAYSRTVPVLPWVSDTSAAVALRLLDLDLSISSKLNQKLEFQKEKEGYQNKIPSRYAVVNNMQKVKTRETPEQVDYLNEGRGHGPGQRADLMSQDLGILRKAKSKYTRRGRIVVSTTDKRSLSAVGLLAALKWPELRLTHRVQARERVEHEANDYDDQVADYLSDEYPNDKLTGYTGGSGS</sequence>
<evidence type="ECO:0000256" key="1">
    <source>
        <dbReference type="SAM" id="MobiDB-lite"/>
    </source>
</evidence>
<dbReference type="PANTHER" id="PTHR36968:SF5">
    <property type="entry name" value="HOMEOBOX-DDT DOMAIN PROTEIN RLT2"/>
    <property type="match status" value="1"/>
</dbReference>
<comment type="caution">
    <text evidence="2">The sequence shown here is derived from an EMBL/GenBank/DDBJ whole genome shotgun (WGS) entry which is preliminary data.</text>
</comment>